<dbReference type="Pfam" id="PF00691">
    <property type="entry name" value="OmpA"/>
    <property type="match status" value="1"/>
</dbReference>
<evidence type="ECO:0000256" key="2">
    <source>
        <dbReference type="ARBA" id="ARBA00022729"/>
    </source>
</evidence>
<gene>
    <name evidence="9" type="ORF">METZ01_LOCUS15588</name>
</gene>
<feature type="compositionally biased region" description="Low complexity" evidence="7">
    <location>
        <begin position="35"/>
        <end position="52"/>
    </location>
</feature>
<keyword evidence="5" id="KW-0998">Cell outer membrane</keyword>
<organism evidence="9">
    <name type="scientific">marine metagenome</name>
    <dbReference type="NCBI Taxonomy" id="408172"/>
    <lineage>
        <taxon>unclassified sequences</taxon>
        <taxon>metagenomes</taxon>
        <taxon>ecological metagenomes</taxon>
    </lineage>
</organism>
<dbReference type="PROSITE" id="PS51123">
    <property type="entry name" value="OMPA_2"/>
    <property type="match status" value="1"/>
</dbReference>
<dbReference type="GO" id="GO:0009279">
    <property type="term" value="C:cell outer membrane"/>
    <property type="evidence" value="ECO:0007669"/>
    <property type="project" value="UniProtKB-SubCell"/>
</dbReference>
<dbReference type="InterPro" id="IPR006665">
    <property type="entry name" value="OmpA-like"/>
</dbReference>
<dbReference type="InterPro" id="IPR050330">
    <property type="entry name" value="Bact_OuterMem_StrucFunc"/>
</dbReference>
<evidence type="ECO:0000256" key="6">
    <source>
        <dbReference type="ARBA" id="ARBA00023288"/>
    </source>
</evidence>
<dbReference type="PROSITE" id="PS51257">
    <property type="entry name" value="PROKAR_LIPOPROTEIN"/>
    <property type="match status" value="1"/>
</dbReference>
<dbReference type="PANTHER" id="PTHR30329">
    <property type="entry name" value="STATOR ELEMENT OF FLAGELLAR MOTOR COMPLEX"/>
    <property type="match status" value="1"/>
</dbReference>
<proteinExistence type="inferred from homology"/>
<dbReference type="EMBL" id="UINC01000888">
    <property type="protein sequence ID" value="SUZ62734.1"/>
    <property type="molecule type" value="Genomic_DNA"/>
</dbReference>
<dbReference type="InterPro" id="IPR006664">
    <property type="entry name" value="OMP_bac"/>
</dbReference>
<dbReference type="InterPro" id="IPR039001">
    <property type="entry name" value="Pal"/>
</dbReference>
<protein>
    <recommendedName>
        <fullName evidence="8">OmpA-like domain-containing protein</fullName>
    </recommendedName>
</protein>
<accession>A0A381P800</accession>
<evidence type="ECO:0000256" key="4">
    <source>
        <dbReference type="ARBA" id="ARBA00023139"/>
    </source>
</evidence>
<dbReference type="HAMAP" id="MF_02204">
    <property type="entry name" value="Pal"/>
    <property type="match status" value="1"/>
</dbReference>
<keyword evidence="4" id="KW-0564">Palmitate</keyword>
<name>A0A381P800_9ZZZZ</name>
<keyword evidence="3" id="KW-0472">Membrane</keyword>
<sequence>MRIKHLFIPVIAATLVLSACGGAAEPPAPPPAPTGPTQAEIDAARADSIAAARRAEEARAQAERDAARREQERMTRAADQARSTLQAVVQFEYDEADITPATERLLRAKLPILRASPTIRLRLEGHADERGSTEYNLALGSRRAEAVQEFLSGFGISASVFTTTSFGEERPAVNRSDEAAWAQNRRVEFVITGGQIVTSEDN</sequence>
<evidence type="ECO:0000256" key="1">
    <source>
        <dbReference type="ARBA" id="ARBA00004442"/>
    </source>
</evidence>
<evidence type="ECO:0000259" key="8">
    <source>
        <dbReference type="PROSITE" id="PS51123"/>
    </source>
</evidence>
<dbReference type="SUPFAM" id="SSF103088">
    <property type="entry name" value="OmpA-like"/>
    <property type="match status" value="1"/>
</dbReference>
<feature type="compositionally biased region" description="Basic and acidic residues" evidence="7">
    <location>
        <begin position="53"/>
        <end position="76"/>
    </location>
</feature>
<comment type="subcellular location">
    <subcellularLocation>
        <location evidence="1">Cell outer membrane</location>
    </subcellularLocation>
</comment>
<evidence type="ECO:0000313" key="9">
    <source>
        <dbReference type="EMBL" id="SUZ62734.1"/>
    </source>
</evidence>
<keyword evidence="2" id="KW-0732">Signal</keyword>
<dbReference type="AlphaFoldDB" id="A0A381P800"/>
<dbReference type="CDD" id="cd07185">
    <property type="entry name" value="OmpA_C-like"/>
    <property type="match status" value="1"/>
</dbReference>
<keyword evidence="6" id="KW-0449">Lipoprotein</keyword>
<reference evidence="9" key="1">
    <citation type="submission" date="2018-05" db="EMBL/GenBank/DDBJ databases">
        <authorList>
            <person name="Lanie J.A."/>
            <person name="Ng W.-L."/>
            <person name="Kazmierczak K.M."/>
            <person name="Andrzejewski T.M."/>
            <person name="Davidsen T.M."/>
            <person name="Wayne K.J."/>
            <person name="Tettelin H."/>
            <person name="Glass J.I."/>
            <person name="Rusch D."/>
            <person name="Podicherti R."/>
            <person name="Tsui H.-C.T."/>
            <person name="Winkler M.E."/>
        </authorList>
    </citation>
    <scope>NUCLEOTIDE SEQUENCE</scope>
</reference>
<evidence type="ECO:0000256" key="3">
    <source>
        <dbReference type="ARBA" id="ARBA00023136"/>
    </source>
</evidence>
<evidence type="ECO:0000256" key="7">
    <source>
        <dbReference type="SAM" id="MobiDB-lite"/>
    </source>
</evidence>
<dbReference type="InterPro" id="IPR036737">
    <property type="entry name" value="OmpA-like_sf"/>
</dbReference>
<dbReference type="PANTHER" id="PTHR30329:SF21">
    <property type="entry name" value="LIPOPROTEIN YIAD-RELATED"/>
    <property type="match status" value="1"/>
</dbReference>
<feature type="domain" description="OmpA-like" evidence="8">
    <location>
        <begin position="78"/>
        <end position="195"/>
    </location>
</feature>
<feature type="region of interest" description="Disordered" evidence="7">
    <location>
        <begin position="24"/>
        <end position="80"/>
    </location>
</feature>
<evidence type="ECO:0000256" key="5">
    <source>
        <dbReference type="ARBA" id="ARBA00023237"/>
    </source>
</evidence>
<dbReference type="Gene3D" id="3.30.1330.60">
    <property type="entry name" value="OmpA-like domain"/>
    <property type="match status" value="1"/>
</dbReference>
<dbReference type="GO" id="GO:0051301">
    <property type="term" value="P:cell division"/>
    <property type="evidence" value="ECO:0007669"/>
    <property type="project" value="InterPro"/>
</dbReference>
<dbReference type="PRINTS" id="PR01021">
    <property type="entry name" value="OMPADOMAIN"/>
</dbReference>